<evidence type="ECO:0000256" key="1">
    <source>
        <dbReference type="SAM" id="MobiDB-lite"/>
    </source>
</evidence>
<organism evidence="4 5">
    <name type="scientific">Chanos chanos</name>
    <name type="common">Milkfish</name>
    <name type="synonym">Mugil chanos</name>
    <dbReference type="NCBI Taxonomy" id="29144"/>
    <lineage>
        <taxon>Eukaryota</taxon>
        <taxon>Metazoa</taxon>
        <taxon>Chordata</taxon>
        <taxon>Craniata</taxon>
        <taxon>Vertebrata</taxon>
        <taxon>Euteleostomi</taxon>
        <taxon>Actinopterygii</taxon>
        <taxon>Neopterygii</taxon>
        <taxon>Teleostei</taxon>
        <taxon>Ostariophysi</taxon>
        <taxon>Gonorynchiformes</taxon>
        <taxon>Chanidae</taxon>
        <taxon>Chanos</taxon>
    </lineage>
</organism>
<dbReference type="AlphaFoldDB" id="A0A6J2V630"/>
<dbReference type="GO" id="GO:0005789">
    <property type="term" value="C:endoplasmic reticulum membrane"/>
    <property type="evidence" value="ECO:0007669"/>
    <property type="project" value="TreeGrafter"/>
</dbReference>
<dbReference type="PANTHER" id="PTHR12277:SF69">
    <property type="entry name" value="PROTEIN ABHD12B"/>
    <property type="match status" value="1"/>
</dbReference>
<protein>
    <submittedName>
        <fullName evidence="5">Lysophosphatidylserine lipase ABHD12 isoform X1</fullName>
    </submittedName>
</protein>
<dbReference type="GO" id="GO:0004622">
    <property type="term" value="F:phosphatidylcholine lysophospholipase activity"/>
    <property type="evidence" value="ECO:0007669"/>
    <property type="project" value="TreeGrafter"/>
</dbReference>
<keyword evidence="2" id="KW-1133">Transmembrane helix</keyword>
<feature type="transmembrane region" description="Helical" evidence="2">
    <location>
        <begin position="45"/>
        <end position="63"/>
    </location>
</feature>
<dbReference type="InterPro" id="IPR000073">
    <property type="entry name" value="AB_hydrolase_1"/>
</dbReference>
<dbReference type="Proteomes" id="UP000504632">
    <property type="component" value="Chromosome 4"/>
</dbReference>
<evidence type="ECO:0000259" key="3">
    <source>
        <dbReference type="Pfam" id="PF00561"/>
    </source>
</evidence>
<dbReference type="Pfam" id="PF00561">
    <property type="entry name" value="Abhydrolase_1"/>
    <property type="match status" value="1"/>
</dbReference>
<dbReference type="GeneID" id="115809213"/>
<dbReference type="OrthoDB" id="10249433at2759"/>
<dbReference type="Gene3D" id="3.40.50.1820">
    <property type="entry name" value="alpha/beta hydrolase"/>
    <property type="match status" value="1"/>
</dbReference>
<dbReference type="SUPFAM" id="SSF53474">
    <property type="entry name" value="alpha/beta-Hydrolases"/>
    <property type="match status" value="1"/>
</dbReference>
<dbReference type="GO" id="GO:0052651">
    <property type="term" value="P:monoacylglycerol catabolic process"/>
    <property type="evidence" value="ECO:0007669"/>
    <property type="project" value="TreeGrafter"/>
</dbReference>
<evidence type="ECO:0000313" key="5">
    <source>
        <dbReference type="RefSeq" id="XP_030626646.1"/>
    </source>
</evidence>
<proteinExistence type="predicted"/>
<feature type="domain" description="AB hydrolase-1" evidence="3">
    <location>
        <begin position="139"/>
        <end position="260"/>
    </location>
</feature>
<feature type="region of interest" description="Disordered" evidence="1">
    <location>
        <begin position="1"/>
        <end position="33"/>
    </location>
</feature>
<dbReference type="InParanoid" id="A0A6J2V630"/>
<dbReference type="GO" id="GO:0006660">
    <property type="term" value="P:phosphatidylserine catabolic process"/>
    <property type="evidence" value="ECO:0007669"/>
    <property type="project" value="TreeGrafter"/>
</dbReference>
<evidence type="ECO:0000256" key="2">
    <source>
        <dbReference type="SAM" id="Phobius"/>
    </source>
</evidence>
<dbReference type="GO" id="GO:0047372">
    <property type="term" value="F:monoacylglycerol lipase activity"/>
    <property type="evidence" value="ECO:0007669"/>
    <property type="project" value="TreeGrafter"/>
</dbReference>
<sequence>MRKRVGESGVGSAKSDSHVSEKEERGTSPGSVTTRSGWWAWMKRGLIGFFVIYVSAAFAPRLFPGVVKFLVYAHTVRVPFFTDLSRPADLSLNHTLNMYLTPEDGITVAVWHTVPDSLWEEAQGKGPDWYKESLANGAPIFIYLHGNGGTRGASHRVGLVKVLSATGYHVLSLDYRGFAESTGEPTEPGLTTDALYLYQWVKAHSGNSLVCIWGHSLGTGVATNMALKLQEQGTSVDGVIIESPFTNARHAGKNHPFAWFYFRFPWFDYFFLDPLKDNHVFFTNDDNLRKLKIPLLILHAEDDLIVPFHMGQELYDIARSAQNSEERVKMVRFNKELGYVHNGSYKDPRMPAIIREFVESLSS</sequence>
<dbReference type="RefSeq" id="XP_030626646.1">
    <property type="nucleotide sequence ID" value="XM_030770786.1"/>
</dbReference>
<dbReference type="PANTHER" id="PTHR12277">
    <property type="entry name" value="ALPHA/BETA HYDROLASE DOMAIN-CONTAINING PROTEIN"/>
    <property type="match status" value="1"/>
</dbReference>
<keyword evidence="2" id="KW-0812">Transmembrane</keyword>
<evidence type="ECO:0000313" key="4">
    <source>
        <dbReference type="Proteomes" id="UP000504632"/>
    </source>
</evidence>
<accession>A0A6J2V630</accession>
<keyword evidence="2" id="KW-0472">Membrane</keyword>
<keyword evidence="4" id="KW-1185">Reference proteome</keyword>
<gene>
    <name evidence="5" type="primary">LOC115809213</name>
</gene>
<name>A0A6J2V630_CHACN</name>
<reference evidence="5" key="1">
    <citation type="submission" date="2025-08" db="UniProtKB">
        <authorList>
            <consortium name="RefSeq"/>
        </authorList>
    </citation>
    <scope>IDENTIFICATION</scope>
</reference>
<dbReference type="InterPro" id="IPR029058">
    <property type="entry name" value="AB_hydrolase_fold"/>
</dbReference>
<feature type="compositionally biased region" description="Basic and acidic residues" evidence="1">
    <location>
        <begin position="15"/>
        <end position="26"/>
    </location>
</feature>